<dbReference type="Proteomes" id="UP001595791">
    <property type="component" value="Unassembled WGS sequence"/>
</dbReference>
<dbReference type="InterPro" id="IPR021123">
    <property type="entry name" value="T3SS_needle-like"/>
</dbReference>
<dbReference type="SUPFAM" id="SSF140129">
    <property type="entry name" value="MxiH-like"/>
    <property type="match status" value="1"/>
</dbReference>
<proteinExistence type="predicted"/>
<accession>A0ABV8MPG8</accession>
<dbReference type="EMBL" id="JBHSBU010000001">
    <property type="protein sequence ID" value="MFC4160068.1"/>
    <property type="molecule type" value="Genomic_DNA"/>
</dbReference>
<organism evidence="1 2">
    <name type="scientific">Chitinimonas lacunae</name>
    <dbReference type="NCBI Taxonomy" id="1963018"/>
    <lineage>
        <taxon>Bacteria</taxon>
        <taxon>Pseudomonadati</taxon>
        <taxon>Pseudomonadota</taxon>
        <taxon>Betaproteobacteria</taxon>
        <taxon>Neisseriales</taxon>
        <taxon>Chitinibacteraceae</taxon>
        <taxon>Chitinimonas</taxon>
    </lineage>
</organism>
<name>A0ABV8MPG8_9NEIS</name>
<evidence type="ECO:0000313" key="2">
    <source>
        <dbReference type="Proteomes" id="UP001595791"/>
    </source>
</evidence>
<dbReference type="RefSeq" id="WP_378164499.1">
    <property type="nucleotide sequence ID" value="NZ_JBHSBU010000001.1"/>
</dbReference>
<reference evidence="2" key="1">
    <citation type="journal article" date="2019" name="Int. J. Syst. Evol. Microbiol.">
        <title>The Global Catalogue of Microorganisms (GCM) 10K type strain sequencing project: providing services to taxonomists for standard genome sequencing and annotation.</title>
        <authorList>
            <consortium name="The Broad Institute Genomics Platform"/>
            <consortium name="The Broad Institute Genome Sequencing Center for Infectious Disease"/>
            <person name="Wu L."/>
            <person name="Ma J."/>
        </authorList>
    </citation>
    <scope>NUCLEOTIDE SEQUENCE [LARGE SCALE GENOMIC DNA]</scope>
    <source>
        <strain evidence="2">LMG 29894</strain>
    </source>
</reference>
<protein>
    <submittedName>
        <fullName evidence="1">EscF/YscF/HrpA family type III secretion system needle major subunit</fullName>
    </submittedName>
</protein>
<dbReference type="Gene3D" id="1.20.58.90">
    <property type="match status" value="1"/>
</dbReference>
<evidence type="ECO:0000313" key="1">
    <source>
        <dbReference type="EMBL" id="MFC4160068.1"/>
    </source>
</evidence>
<keyword evidence="2" id="KW-1185">Reference proteome</keyword>
<dbReference type="Pfam" id="PF09392">
    <property type="entry name" value="T3SS_needle_F"/>
    <property type="match status" value="1"/>
</dbReference>
<dbReference type="InterPro" id="IPR037203">
    <property type="entry name" value="T3SS_needle-like_sf"/>
</dbReference>
<comment type="caution">
    <text evidence="1">The sequence shown here is derived from an EMBL/GenBank/DDBJ whole genome shotgun (WGS) entry which is preliminary data.</text>
</comment>
<gene>
    <name evidence="1" type="ORF">ACFOW7_11985</name>
</gene>
<sequence>MALTFDFINSTLQTYTQSREADLKAQISALGENPSTADLLAMQQKLQSWTMMTQLQSTVVKELADALKGIIQKAA</sequence>